<dbReference type="InterPro" id="IPR008271">
    <property type="entry name" value="Ser/Thr_kinase_AS"/>
</dbReference>
<dbReference type="FunFam" id="3.30.200.20:FF:000282">
    <property type="entry name" value="LRR receptor-like serine/threonine-protein kinase FEI 1"/>
    <property type="match status" value="1"/>
</dbReference>
<name>M7ZL85_TRIUA</name>
<dbReference type="InterPro" id="IPR011009">
    <property type="entry name" value="Kinase-like_dom_sf"/>
</dbReference>
<comment type="similarity">
    <text evidence="9">Belongs to the protein kinase superfamily.</text>
</comment>
<evidence type="ECO:0000256" key="6">
    <source>
        <dbReference type="ARBA" id="ARBA00022777"/>
    </source>
</evidence>
<dbReference type="InterPro" id="IPR000719">
    <property type="entry name" value="Prot_kinase_dom"/>
</dbReference>
<evidence type="ECO:0000313" key="10">
    <source>
        <dbReference type="EMBL" id="EMS63993.1"/>
    </source>
</evidence>
<organism evidence="10">
    <name type="scientific">Triticum urartu</name>
    <name type="common">Red wild einkorn</name>
    <name type="synonym">Crithodium urartu</name>
    <dbReference type="NCBI Taxonomy" id="4572"/>
    <lineage>
        <taxon>Eukaryota</taxon>
        <taxon>Viridiplantae</taxon>
        <taxon>Streptophyta</taxon>
        <taxon>Embryophyta</taxon>
        <taxon>Tracheophyta</taxon>
        <taxon>Spermatophyta</taxon>
        <taxon>Magnoliopsida</taxon>
        <taxon>Liliopsida</taxon>
        <taxon>Poales</taxon>
        <taxon>Poaceae</taxon>
        <taxon>BOP clade</taxon>
        <taxon>Pooideae</taxon>
        <taxon>Triticodae</taxon>
        <taxon>Triticeae</taxon>
        <taxon>Triticinae</taxon>
        <taxon>Triticum</taxon>
    </lineage>
</organism>
<dbReference type="eggNOG" id="ENOG502QTGH">
    <property type="taxonomic scope" value="Eukaryota"/>
</dbReference>
<keyword evidence="2 9" id="KW-0723">Serine/threonine-protein kinase</keyword>
<dbReference type="PANTHER" id="PTHR47989:SF65">
    <property type="entry name" value="PROTEIN KINASE DOMAIN-CONTAINING PROTEIN"/>
    <property type="match status" value="1"/>
</dbReference>
<dbReference type="SMART" id="SM00220">
    <property type="entry name" value="S_TKc"/>
    <property type="match status" value="1"/>
</dbReference>
<comment type="subcellular location">
    <subcellularLocation>
        <location evidence="1">Membrane</location>
        <topology evidence="1">Single-pass membrane protein</topology>
    </subcellularLocation>
</comment>
<evidence type="ECO:0000256" key="3">
    <source>
        <dbReference type="ARBA" id="ARBA00022553"/>
    </source>
</evidence>
<evidence type="ECO:0000256" key="8">
    <source>
        <dbReference type="ARBA" id="ARBA00023170"/>
    </source>
</evidence>
<dbReference type="STRING" id="4572.M7ZL85"/>
<proteinExistence type="inferred from homology"/>
<dbReference type="PROSITE" id="PS00108">
    <property type="entry name" value="PROTEIN_KINASE_ST"/>
    <property type="match status" value="1"/>
</dbReference>
<keyword evidence="3" id="KW-0597">Phosphoprotein</keyword>
<keyword evidence="5 9" id="KW-0547">Nucleotide-binding</keyword>
<dbReference type="OMA" id="MSPCHSE"/>
<accession>M7ZL85</accession>
<dbReference type="AlphaFoldDB" id="M7ZL85"/>
<keyword evidence="4" id="KW-0808">Transferase</keyword>
<evidence type="ECO:0000256" key="7">
    <source>
        <dbReference type="ARBA" id="ARBA00022840"/>
    </source>
</evidence>
<keyword evidence="7 9" id="KW-0067">ATP-binding</keyword>
<dbReference type="GO" id="GO:0016020">
    <property type="term" value="C:membrane"/>
    <property type="evidence" value="ECO:0007669"/>
    <property type="project" value="UniProtKB-SubCell"/>
</dbReference>
<evidence type="ECO:0000256" key="1">
    <source>
        <dbReference type="ARBA" id="ARBA00004167"/>
    </source>
</evidence>
<evidence type="ECO:0000256" key="2">
    <source>
        <dbReference type="ARBA" id="ARBA00022527"/>
    </source>
</evidence>
<dbReference type="Pfam" id="PF07714">
    <property type="entry name" value="PK_Tyr_Ser-Thr"/>
    <property type="match status" value="1"/>
</dbReference>
<dbReference type="Gene3D" id="3.30.200.20">
    <property type="entry name" value="Phosphorylase Kinase, domain 1"/>
    <property type="match status" value="1"/>
</dbReference>
<dbReference type="PANTHER" id="PTHR47989">
    <property type="entry name" value="OS01G0750732 PROTEIN"/>
    <property type="match status" value="1"/>
</dbReference>
<sequence length="460" mass="51002">MAVALVAVLGFLWVCLLSRKKTGVNYEKMDKQTLPDGAKLVTYQWNLPYSSGEIIRRLELLDEEDVVGCGGFGTVYKMVMDDGTAFAVKRIDLNRERRDKTFEKELEILGSIRHINLVNLRGYCRLSTAKLLIYDFMELGSLDSYLHGDAQEDQPLNWNARMKIALGSARGLAYLHHDCSPGIVHRDIKASNILLDRCLEPRVSDFGLARLLVDNETHVTTVVAGTFGYLAPEYLQNGHSTEKSDVYSFGVLLLELVTGKRPTDSCFLNKGLNIVGWLNTLSGEHRLEEILDERSGDAEVEAVEGILDIAAMCTDADPGQRPSMGAVLKMLEEEILSPCLSELYYEQHLELCILTALPLSLNQITQFIIVRESVADGVAPNIPAFLGRAGILAAAQCSKIKLVAASIHAWKAERAPPTRNRHRFGDKLVQLASWGVRSECMNVDAMFKMENAAVSSLLET</sequence>
<gene>
    <name evidence="10" type="ORF">TRIUR3_02583</name>
</gene>
<dbReference type="PROSITE" id="PS00107">
    <property type="entry name" value="PROTEIN_KINASE_ATP"/>
    <property type="match status" value="1"/>
</dbReference>
<dbReference type="SUPFAM" id="SSF56112">
    <property type="entry name" value="Protein kinase-like (PK-like)"/>
    <property type="match status" value="1"/>
</dbReference>
<dbReference type="FunFam" id="1.10.510.10:FF:000146">
    <property type="entry name" value="LRR receptor-like serine/threonine-protein kinase IOS1"/>
    <property type="match status" value="1"/>
</dbReference>
<dbReference type="InterPro" id="IPR017441">
    <property type="entry name" value="Protein_kinase_ATP_BS"/>
</dbReference>
<dbReference type="GO" id="GO:0005524">
    <property type="term" value="F:ATP binding"/>
    <property type="evidence" value="ECO:0007669"/>
    <property type="project" value="UniProtKB-UniRule"/>
</dbReference>
<evidence type="ECO:0000256" key="4">
    <source>
        <dbReference type="ARBA" id="ARBA00022679"/>
    </source>
</evidence>
<dbReference type="Gene3D" id="1.10.510.10">
    <property type="entry name" value="Transferase(Phosphotransferase) domain 1"/>
    <property type="match status" value="1"/>
</dbReference>
<dbReference type="InterPro" id="IPR001245">
    <property type="entry name" value="Ser-Thr/Tyr_kinase_cat_dom"/>
</dbReference>
<evidence type="ECO:0000256" key="5">
    <source>
        <dbReference type="ARBA" id="ARBA00022741"/>
    </source>
</evidence>
<dbReference type="PROSITE" id="PS50011">
    <property type="entry name" value="PROTEIN_KINASE_DOM"/>
    <property type="match status" value="1"/>
</dbReference>
<reference evidence="10" key="1">
    <citation type="journal article" date="2013" name="Nature">
        <title>Draft genome of the wheat A-genome progenitor Triticum urartu.</title>
        <authorList>
            <person name="Ling H.Q."/>
            <person name="Zhao S."/>
            <person name="Liu D."/>
            <person name="Wang J."/>
            <person name="Sun H."/>
            <person name="Zhang C."/>
            <person name="Fan H."/>
            <person name="Li D."/>
            <person name="Dong L."/>
            <person name="Tao Y."/>
            <person name="Gao C."/>
            <person name="Wu H."/>
            <person name="Li Y."/>
            <person name="Cui Y."/>
            <person name="Guo X."/>
            <person name="Zheng S."/>
            <person name="Wang B."/>
            <person name="Yu K."/>
            <person name="Liang Q."/>
            <person name="Yang W."/>
            <person name="Lou X."/>
            <person name="Chen J."/>
            <person name="Feng M."/>
            <person name="Jian J."/>
            <person name="Zhang X."/>
            <person name="Luo G."/>
            <person name="Jiang Y."/>
            <person name="Liu J."/>
            <person name="Wang Z."/>
            <person name="Sha Y."/>
            <person name="Zhang B."/>
            <person name="Wu H."/>
            <person name="Tang D."/>
            <person name="Shen Q."/>
            <person name="Xue P."/>
            <person name="Zou S."/>
            <person name="Wang X."/>
            <person name="Liu X."/>
            <person name="Wang F."/>
            <person name="Yang Y."/>
            <person name="An X."/>
            <person name="Dong Z."/>
            <person name="Zhang K."/>
            <person name="Zhang X."/>
            <person name="Luo M.C."/>
            <person name="Dvorak J."/>
            <person name="Tong Y."/>
            <person name="Wang J."/>
            <person name="Yang H."/>
            <person name="Li Z."/>
            <person name="Wang D."/>
            <person name="Zhang A."/>
            <person name="Wang J."/>
        </authorList>
    </citation>
    <scope>NUCLEOTIDE SEQUENCE</scope>
</reference>
<keyword evidence="8 10" id="KW-0675">Receptor</keyword>
<keyword evidence="6 10" id="KW-0418">Kinase</keyword>
<protein>
    <submittedName>
        <fullName evidence="10">LRR receptor-like serine/threonine-protein kinase FEI 1</fullName>
    </submittedName>
</protein>
<dbReference type="GO" id="GO:0004674">
    <property type="term" value="F:protein serine/threonine kinase activity"/>
    <property type="evidence" value="ECO:0007669"/>
    <property type="project" value="UniProtKB-KW"/>
</dbReference>
<dbReference type="EMBL" id="KD061683">
    <property type="protein sequence ID" value="EMS63993.1"/>
    <property type="molecule type" value="Genomic_DNA"/>
</dbReference>
<evidence type="ECO:0000256" key="9">
    <source>
        <dbReference type="RuleBase" id="RU000304"/>
    </source>
</evidence>